<accession>A0A165Z4S4</accession>
<dbReference type="AlphaFoldDB" id="A0A165Z4S4"/>
<name>A0A165Z4S4_9AGAM</name>
<evidence type="ECO:0000313" key="3">
    <source>
        <dbReference type="Proteomes" id="UP000076532"/>
    </source>
</evidence>
<keyword evidence="3" id="KW-1185">Reference proteome</keyword>
<proteinExistence type="predicted"/>
<feature type="compositionally biased region" description="Acidic residues" evidence="1">
    <location>
        <begin position="62"/>
        <end position="78"/>
    </location>
</feature>
<evidence type="ECO:0000256" key="1">
    <source>
        <dbReference type="SAM" id="MobiDB-lite"/>
    </source>
</evidence>
<dbReference type="Proteomes" id="UP000076532">
    <property type="component" value="Unassembled WGS sequence"/>
</dbReference>
<sequence>MSPEDIVLLILQEQQVLSAQQAALIEQQNALATGQQEIQRDVHLLSSSARKGKGPSRSAPTDGEDADDEESGSDDSGDEATIRNTLISEGVLSKTGGTVDRPPVAPDVLERFLEDGSQGPTRPISLDWRVGLSLHLWNREATSMLAQICLDDLKKDPVIVMHFSQMSQKLTHHLVHKQVKRKLSKFGLKYRRAAEQGSNALAHREKDTKAQGRRTTRRNTMYKRRQKTIKENMHRDLELWAKIGKVLKKIGRQGMSGDETDGQPHRIKEMRRMRHPWLNPKITDLWVAVDSYQHAVDEELLVKIRDRRGNPGLPRLDGLRVESSVSALKSLPKNWYAEDWWRTLPEGAQLAFAPAKQVDIPALSSHATLLS</sequence>
<gene>
    <name evidence="2" type="ORF">FIBSPDRAFT_899916</name>
</gene>
<dbReference type="OrthoDB" id="2690488at2759"/>
<dbReference type="EMBL" id="KV417684">
    <property type="protein sequence ID" value="KZP10226.1"/>
    <property type="molecule type" value="Genomic_DNA"/>
</dbReference>
<feature type="region of interest" description="Disordered" evidence="1">
    <location>
        <begin position="42"/>
        <end position="80"/>
    </location>
</feature>
<protein>
    <submittedName>
        <fullName evidence="2">Uncharacterized protein</fullName>
    </submittedName>
</protein>
<evidence type="ECO:0000313" key="2">
    <source>
        <dbReference type="EMBL" id="KZP10226.1"/>
    </source>
</evidence>
<reference evidence="2 3" key="1">
    <citation type="journal article" date="2016" name="Mol. Biol. Evol.">
        <title>Comparative Genomics of Early-Diverging Mushroom-Forming Fungi Provides Insights into the Origins of Lignocellulose Decay Capabilities.</title>
        <authorList>
            <person name="Nagy L.G."/>
            <person name="Riley R."/>
            <person name="Tritt A."/>
            <person name="Adam C."/>
            <person name="Daum C."/>
            <person name="Floudas D."/>
            <person name="Sun H."/>
            <person name="Yadav J.S."/>
            <person name="Pangilinan J."/>
            <person name="Larsson K.H."/>
            <person name="Matsuura K."/>
            <person name="Barry K."/>
            <person name="Labutti K."/>
            <person name="Kuo R."/>
            <person name="Ohm R.A."/>
            <person name="Bhattacharya S.S."/>
            <person name="Shirouzu T."/>
            <person name="Yoshinaga Y."/>
            <person name="Martin F.M."/>
            <person name="Grigoriev I.V."/>
            <person name="Hibbett D.S."/>
        </authorList>
    </citation>
    <scope>NUCLEOTIDE SEQUENCE [LARGE SCALE GENOMIC DNA]</scope>
    <source>
        <strain evidence="2 3">CBS 109695</strain>
    </source>
</reference>
<feature type="region of interest" description="Disordered" evidence="1">
    <location>
        <begin position="197"/>
        <end position="217"/>
    </location>
</feature>
<organism evidence="2 3">
    <name type="scientific">Athelia psychrophila</name>
    <dbReference type="NCBI Taxonomy" id="1759441"/>
    <lineage>
        <taxon>Eukaryota</taxon>
        <taxon>Fungi</taxon>
        <taxon>Dikarya</taxon>
        <taxon>Basidiomycota</taxon>
        <taxon>Agaricomycotina</taxon>
        <taxon>Agaricomycetes</taxon>
        <taxon>Agaricomycetidae</taxon>
        <taxon>Atheliales</taxon>
        <taxon>Atheliaceae</taxon>
        <taxon>Athelia</taxon>
    </lineage>
</organism>
<dbReference type="STRING" id="436010.A0A165Z4S4"/>